<keyword evidence="10 13" id="KW-1133">Transmembrane helix</keyword>
<dbReference type="InterPro" id="IPR038318">
    <property type="entry name" value="KdpD_sf"/>
</dbReference>
<dbReference type="EC" id="2.7.13.3" evidence="3"/>
<keyword evidence="5 15" id="KW-0808">Transferase</keyword>
<keyword evidence="15" id="KW-0406">Ion transport</keyword>
<evidence type="ECO:0000256" key="12">
    <source>
        <dbReference type="ARBA" id="ARBA00023136"/>
    </source>
</evidence>
<dbReference type="CDD" id="cd00075">
    <property type="entry name" value="HATPase"/>
    <property type="match status" value="1"/>
</dbReference>
<keyword evidence="12 13" id="KW-0472">Membrane</keyword>
<dbReference type="GO" id="GO:0005886">
    <property type="term" value="C:plasma membrane"/>
    <property type="evidence" value="ECO:0007669"/>
    <property type="project" value="TreeGrafter"/>
</dbReference>
<keyword evidence="8 15" id="KW-0418">Kinase</keyword>
<accession>A0A806KK73</accession>
<dbReference type="EMBL" id="JQ844234">
    <property type="protein sequence ID" value="AGS53470.1"/>
    <property type="molecule type" value="Genomic_DNA"/>
</dbReference>
<comment type="catalytic activity">
    <reaction evidence="1">
        <text>ATP + protein L-histidine = ADP + protein N-phospho-L-histidine.</text>
        <dbReference type="EC" id="2.7.13.3"/>
    </reaction>
</comment>
<dbReference type="InterPro" id="IPR036890">
    <property type="entry name" value="HATPase_C_sf"/>
</dbReference>
<dbReference type="Gene3D" id="1.20.120.620">
    <property type="entry name" value="Backbone structure of the membrane domain of e. Coli histidine kinase receptor kdpd"/>
    <property type="match status" value="1"/>
</dbReference>
<keyword evidence="11" id="KW-0902">Two-component regulatory system</keyword>
<dbReference type="InterPro" id="IPR025201">
    <property type="entry name" value="KdpD_TM"/>
</dbReference>
<keyword evidence="15" id="KW-0813">Transport</keyword>
<evidence type="ECO:0000256" key="7">
    <source>
        <dbReference type="ARBA" id="ARBA00022741"/>
    </source>
</evidence>
<protein>
    <recommendedName>
        <fullName evidence="3">histidine kinase</fullName>
        <ecNumber evidence="3">2.7.13.3</ecNumber>
    </recommendedName>
</protein>
<keyword evidence="9" id="KW-0067">ATP-binding</keyword>
<evidence type="ECO:0000256" key="1">
    <source>
        <dbReference type="ARBA" id="ARBA00000085"/>
    </source>
</evidence>
<dbReference type="Pfam" id="PF13493">
    <property type="entry name" value="DUF4118"/>
    <property type="match status" value="1"/>
</dbReference>
<keyword evidence="6 13" id="KW-0812">Transmembrane</keyword>
<evidence type="ECO:0000256" key="3">
    <source>
        <dbReference type="ARBA" id="ARBA00012438"/>
    </source>
</evidence>
<dbReference type="PRINTS" id="PR00344">
    <property type="entry name" value="BCTRLSENSOR"/>
</dbReference>
<dbReference type="InterPro" id="IPR036097">
    <property type="entry name" value="HisK_dim/P_sf"/>
</dbReference>
<keyword evidence="7" id="KW-0547">Nucleotide-binding</keyword>
<keyword evidence="15" id="KW-0407">Ion channel</keyword>
<dbReference type="InterPro" id="IPR004358">
    <property type="entry name" value="Sig_transdc_His_kin-like_C"/>
</dbReference>
<dbReference type="Pfam" id="PF02518">
    <property type="entry name" value="HATPase_c"/>
    <property type="match status" value="1"/>
</dbReference>
<proteinExistence type="predicted"/>
<feature type="domain" description="Histidine kinase" evidence="14">
    <location>
        <begin position="174"/>
        <end position="386"/>
    </location>
</feature>
<dbReference type="PROSITE" id="PS50109">
    <property type="entry name" value="HIS_KIN"/>
    <property type="match status" value="1"/>
</dbReference>
<dbReference type="GO" id="GO:0034220">
    <property type="term" value="P:monoatomic ion transmembrane transport"/>
    <property type="evidence" value="ECO:0007669"/>
    <property type="project" value="UniProtKB-KW"/>
</dbReference>
<sequence>MTPRSFSISRILGLDAASLAESSGKRTALQRVTGVLAGVAVVTICTGIGWLVRDYTNQAFQLILYLLGLVSIALLWGPLASSVAAVLSMLTFDFLFDDSMAKQLYTFRLHPFDLVVFSGMLGIAQLVAWLVNNLRAKTRTALNLAIEQVQLKEEADIARLEADMERTRSTLLSAVSHDLRTPLASIKMAAETLATEWSTLKPDESFEWASLLGEVEKLDRMLNNLLEITRLENGFIRLNKSWQPVEEVVGAVLTRLEGQKGKLPITVSLAKGLPLVLMDGVLIEQLLSNLLENAIRYAPGKPVVLSVDCRDDHIRVAISDSGSGVPKELQERVFDKFYRSPGAGDGGTGLGLAICKAIVKAHDGTIWVEEAPNGGAAFIFTIPTGGVAPSIPA</sequence>
<dbReference type="SMART" id="SM00388">
    <property type="entry name" value="HisKA"/>
    <property type="match status" value="1"/>
</dbReference>
<evidence type="ECO:0000256" key="11">
    <source>
        <dbReference type="ARBA" id="ARBA00023012"/>
    </source>
</evidence>
<evidence type="ECO:0000256" key="9">
    <source>
        <dbReference type="ARBA" id="ARBA00022840"/>
    </source>
</evidence>
<evidence type="ECO:0000256" key="10">
    <source>
        <dbReference type="ARBA" id="ARBA00022989"/>
    </source>
</evidence>
<dbReference type="SUPFAM" id="SSF55874">
    <property type="entry name" value="ATPase domain of HSP90 chaperone/DNA topoisomerase II/histidine kinase"/>
    <property type="match status" value="1"/>
</dbReference>
<dbReference type="CDD" id="cd00082">
    <property type="entry name" value="HisKA"/>
    <property type="match status" value="1"/>
</dbReference>
<feature type="transmembrane region" description="Helical" evidence="13">
    <location>
        <begin position="64"/>
        <end position="92"/>
    </location>
</feature>
<feature type="transmembrane region" description="Helical" evidence="13">
    <location>
        <begin position="32"/>
        <end position="52"/>
    </location>
</feature>
<dbReference type="SMART" id="SM00387">
    <property type="entry name" value="HATPase_c"/>
    <property type="match status" value="1"/>
</dbReference>
<evidence type="ECO:0000259" key="14">
    <source>
        <dbReference type="PROSITE" id="PS50109"/>
    </source>
</evidence>
<dbReference type="InterPro" id="IPR003594">
    <property type="entry name" value="HATPase_dom"/>
</dbReference>
<evidence type="ECO:0000256" key="6">
    <source>
        <dbReference type="ARBA" id="ARBA00022692"/>
    </source>
</evidence>
<feature type="transmembrane region" description="Helical" evidence="13">
    <location>
        <begin position="112"/>
        <end position="131"/>
    </location>
</feature>
<reference evidence="15" key="1">
    <citation type="submission" date="2012-03" db="EMBL/GenBank/DDBJ databases">
        <title>Functional metagenomics reveals considerable lignocellulase gene clusters in the gut microbiome of a wood-feeding higher termite.</title>
        <authorList>
            <person name="Liu N."/>
        </authorList>
    </citation>
    <scope>NUCLEOTIDE SEQUENCE</scope>
</reference>
<dbReference type="InterPro" id="IPR003661">
    <property type="entry name" value="HisK_dim/P_dom"/>
</dbReference>
<dbReference type="GO" id="GO:0000155">
    <property type="term" value="F:phosphorelay sensor kinase activity"/>
    <property type="evidence" value="ECO:0007669"/>
    <property type="project" value="InterPro"/>
</dbReference>
<dbReference type="Gene3D" id="3.30.565.10">
    <property type="entry name" value="Histidine kinase-like ATPase, C-terminal domain"/>
    <property type="match status" value="1"/>
</dbReference>
<dbReference type="PANTHER" id="PTHR45569:SF1">
    <property type="entry name" value="SENSOR PROTEIN KDPD"/>
    <property type="match status" value="1"/>
</dbReference>
<dbReference type="AlphaFoldDB" id="A0A806KK73"/>
<evidence type="ECO:0000256" key="8">
    <source>
        <dbReference type="ARBA" id="ARBA00022777"/>
    </source>
</evidence>
<evidence type="ECO:0000256" key="2">
    <source>
        <dbReference type="ARBA" id="ARBA00004141"/>
    </source>
</evidence>
<dbReference type="GO" id="GO:0005524">
    <property type="term" value="F:ATP binding"/>
    <property type="evidence" value="ECO:0007669"/>
    <property type="project" value="UniProtKB-KW"/>
</dbReference>
<dbReference type="FunFam" id="3.30.565.10:FF:000042">
    <property type="entry name" value="Two-component sensor histidine kinase KdpD"/>
    <property type="match status" value="1"/>
</dbReference>
<organism evidence="15">
    <name type="scientific">uncultured bacterium contig00038</name>
    <dbReference type="NCBI Taxonomy" id="1181526"/>
    <lineage>
        <taxon>Bacteria</taxon>
        <taxon>environmental samples</taxon>
    </lineage>
</organism>
<evidence type="ECO:0000256" key="13">
    <source>
        <dbReference type="SAM" id="Phobius"/>
    </source>
</evidence>
<evidence type="ECO:0000256" key="4">
    <source>
        <dbReference type="ARBA" id="ARBA00022553"/>
    </source>
</evidence>
<dbReference type="Pfam" id="PF00512">
    <property type="entry name" value="HisKA"/>
    <property type="match status" value="1"/>
</dbReference>
<evidence type="ECO:0000313" key="15">
    <source>
        <dbReference type="EMBL" id="AGS53470.1"/>
    </source>
</evidence>
<dbReference type="PANTHER" id="PTHR45569">
    <property type="entry name" value="SENSOR PROTEIN KDPD"/>
    <property type="match status" value="1"/>
</dbReference>
<dbReference type="InterPro" id="IPR052023">
    <property type="entry name" value="Histidine_kinase_KdpD"/>
</dbReference>
<dbReference type="GO" id="GO:0042802">
    <property type="term" value="F:identical protein binding"/>
    <property type="evidence" value="ECO:0007669"/>
    <property type="project" value="UniProtKB-ARBA"/>
</dbReference>
<dbReference type="InterPro" id="IPR005467">
    <property type="entry name" value="His_kinase_dom"/>
</dbReference>
<name>A0A806KK73_9BACT</name>
<dbReference type="SUPFAM" id="SSF47384">
    <property type="entry name" value="Homodimeric domain of signal transducing histidine kinase"/>
    <property type="match status" value="1"/>
</dbReference>
<dbReference type="Gene3D" id="1.10.287.130">
    <property type="match status" value="1"/>
</dbReference>
<keyword evidence="4" id="KW-0597">Phosphoprotein</keyword>
<evidence type="ECO:0000256" key="5">
    <source>
        <dbReference type="ARBA" id="ARBA00022679"/>
    </source>
</evidence>
<comment type="subcellular location">
    <subcellularLocation>
        <location evidence="2">Membrane</location>
        <topology evidence="2">Multi-pass membrane protein</topology>
    </subcellularLocation>
</comment>